<feature type="transmembrane region" description="Helical" evidence="1">
    <location>
        <begin position="171"/>
        <end position="200"/>
    </location>
</feature>
<dbReference type="Gene3D" id="1.20.144.10">
    <property type="entry name" value="Phosphatidic acid phosphatase type 2/haloperoxidase"/>
    <property type="match status" value="1"/>
</dbReference>
<dbReference type="PANTHER" id="PTHR14969">
    <property type="entry name" value="SPHINGOSINE-1-PHOSPHATE PHOSPHOHYDROLASE"/>
    <property type="match status" value="1"/>
</dbReference>
<dbReference type="InterPro" id="IPR000326">
    <property type="entry name" value="PAP2/HPO"/>
</dbReference>
<dbReference type="Proteomes" id="UP000005095">
    <property type="component" value="Chromosome"/>
</dbReference>
<sequence>MDYLTPDPGTVVVLQTHLGWLAPLMNAVSFTGTAVFFFAVLPAIWWCVSPRFGLRLGVIVSLSGCINAILKVFFHTPRPYWVSTEVQAFSTHQTFSLPSGHAQNAVCFFGAAAVWIHKRWFWAVATAFIILTGLSRLILGVHFPVDVLAGWTIGIVVLLLFTAADRRLSPGILALSPAVQAAGVTTASLLLAAIGIALIVNGGDIPLSWTETAVAASGLPATRAIDPYDPSTLLSSAGTLLGIGLGAVWTGGRFSAEGSVSAKLGRYAIGMAIAALIYAATGLVPDGGLAAAGWSIEYLRAAVLGLWVSGGAPALFKYLGIAGGNTRPPA</sequence>
<dbReference type="OrthoDB" id="10182at2157"/>
<dbReference type="PANTHER" id="PTHR14969:SF13">
    <property type="entry name" value="AT30094P"/>
    <property type="match status" value="1"/>
</dbReference>
<dbReference type="SUPFAM" id="SSF48317">
    <property type="entry name" value="Acid phosphatase/Vanadium-dependent haloperoxidase"/>
    <property type="match status" value="1"/>
</dbReference>
<dbReference type="Pfam" id="PF01569">
    <property type="entry name" value="PAP2"/>
    <property type="match status" value="1"/>
</dbReference>
<dbReference type="EMBL" id="CM001555">
    <property type="protein sequence ID" value="EJG07934.1"/>
    <property type="molecule type" value="Genomic_DNA"/>
</dbReference>
<dbReference type="AlphaFoldDB" id="J0SB51"/>
<protein>
    <submittedName>
        <fullName evidence="3">Phosphoesterase PA-phosphatase related protein</fullName>
    </submittedName>
</protein>
<evidence type="ECO:0000256" key="1">
    <source>
        <dbReference type="SAM" id="Phobius"/>
    </source>
</evidence>
<feature type="transmembrane region" description="Helical" evidence="1">
    <location>
        <begin position="145"/>
        <end position="164"/>
    </location>
</feature>
<reference evidence="3 4" key="1">
    <citation type="submission" date="2011-08" db="EMBL/GenBank/DDBJ databases">
        <title>The complete genome of Methanofollis liminatans DSM 4140.</title>
        <authorList>
            <consortium name="US DOE Joint Genome Institute (JGI-PGF)"/>
            <person name="Lucas S."/>
            <person name="Han J."/>
            <person name="Lapidus A."/>
            <person name="Bruce D."/>
            <person name="Goodwin L."/>
            <person name="Pitluck S."/>
            <person name="Peters L."/>
            <person name="Kyrpides N."/>
            <person name="Mavromatis K."/>
            <person name="Ivanova N."/>
            <person name="Mikhailova N."/>
            <person name="Lu M."/>
            <person name="Detter J.C."/>
            <person name="Tapia R."/>
            <person name="Han C."/>
            <person name="Land M."/>
            <person name="Hauser L."/>
            <person name="Markowitz V."/>
            <person name="Cheng J.-F."/>
            <person name="Hugenholtz P."/>
            <person name="Woyke T."/>
            <person name="Wu D."/>
            <person name="Spring S."/>
            <person name="Schuler E."/>
            <person name="Brambilla E."/>
            <person name="Klenk H.-P."/>
            <person name="Eisen J.A."/>
        </authorList>
    </citation>
    <scope>NUCLEOTIDE SEQUENCE [LARGE SCALE GENOMIC DNA]</scope>
    <source>
        <strain evidence="3 4">DSM 4140</strain>
    </source>
</reference>
<evidence type="ECO:0000313" key="4">
    <source>
        <dbReference type="Proteomes" id="UP000005095"/>
    </source>
</evidence>
<dbReference type="STRING" id="28892.Metli_1992"/>
<feature type="transmembrane region" description="Helical" evidence="1">
    <location>
        <begin position="94"/>
        <end position="115"/>
    </location>
</feature>
<dbReference type="HOGENOM" id="CLU_068892_0_0_2"/>
<gene>
    <name evidence="3" type="ORF">Metli_1992</name>
</gene>
<dbReference type="InterPro" id="IPR036938">
    <property type="entry name" value="PAP2/HPO_sf"/>
</dbReference>
<feature type="transmembrane region" description="Helical" evidence="1">
    <location>
        <begin position="20"/>
        <end position="45"/>
    </location>
</feature>
<evidence type="ECO:0000259" key="2">
    <source>
        <dbReference type="SMART" id="SM00014"/>
    </source>
</evidence>
<feature type="transmembrane region" description="Helical" evidence="1">
    <location>
        <begin position="52"/>
        <end position="74"/>
    </location>
</feature>
<feature type="transmembrane region" description="Helical" evidence="1">
    <location>
        <begin position="301"/>
        <end position="319"/>
    </location>
</feature>
<name>J0SB51_9EURY</name>
<keyword evidence="4" id="KW-1185">Reference proteome</keyword>
<keyword evidence="1" id="KW-0472">Membrane</keyword>
<organism evidence="3 4">
    <name type="scientific">Methanofollis liminatans DSM 4140</name>
    <dbReference type="NCBI Taxonomy" id="28892"/>
    <lineage>
        <taxon>Archaea</taxon>
        <taxon>Methanobacteriati</taxon>
        <taxon>Methanobacteriota</taxon>
        <taxon>Stenosarchaea group</taxon>
        <taxon>Methanomicrobia</taxon>
        <taxon>Methanomicrobiales</taxon>
        <taxon>Methanomicrobiaceae</taxon>
        <taxon>Methanofollis</taxon>
    </lineage>
</organism>
<feature type="transmembrane region" description="Helical" evidence="1">
    <location>
        <begin position="120"/>
        <end position="139"/>
    </location>
</feature>
<feature type="transmembrane region" description="Helical" evidence="1">
    <location>
        <begin position="233"/>
        <end position="252"/>
    </location>
</feature>
<keyword evidence="1" id="KW-0812">Transmembrane</keyword>
<feature type="domain" description="Phosphatidic acid phosphatase type 2/haloperoxidase" evidence="2">
    <location>
        <begin position="56"/>
        <end position="162"/>
    </location>
</feature>
<proteinExistence type="predicted"/>
<dbReference type="RefSeq" id="WP_004039992.1">
    <property type="nucleotide sequence ID" value="NZ_CM001555.1"/>
</dbReference>
<keyword evidence="1" id="KW-1133">Transmembrane helix</keyword>
<dbReference type="SMART" id="SM00014">
    <property type="entry name" value="acidPPc"/>
    <property type="match status" value="1"/>
</dbReference>
<evidence type="ECO:0000313" key="3">
    <source>
        <dbReference type="EMBL" id="EJG07934.1"/>
    </source>
</evidence>
<feature type="transmembrane region" description="Helical" evidence="1">
    <location>
        <begin position="264"/>
        <end position="281"/>
    </location>
</feature>
<accession>J0SB51</accession>